<keyword evidence="1" id="KW-0732">Signal</keyword>
<keyword evidence="4" id="KW-1185">Reference proteome</keyword>
<reference evidence="3 4" key="1">
    <citation type="submission" date="2024-05" db="EMBL/GenBank/DDBJ databases">
        <authorList>
            <person name="Wallberg A."/>
        </authorList>
    </citation>
    <scope>NUCLEOTIDE SEQUENCE [LARGE SCALE GENOMIC DNA]</scope>
</reference>
<comment type="caution">
    <text evidence="3">The sequence shown here is derived from an EMBL/GenBank/DDBJ whole genome shotgun (WGS) entry which is preliminary data.</text>
</comment>
<dbReference type="PROSITE" id="PS50041">
    <property type="entry name" value="C_TYPE_LECTIN_2"/>
    <property type="match status" value="1"/>
</dbReference>
<proteinExistence type="predicted"/>
<evidence type="ECO:0000259" key="2">
    <source>
        <dbReference type="PROSITE" id="PS50041"/>
    </source>
</evidence>
<dbReference type="Proteomes" id="UP001497623">
    <property type="component" value="Unassembled WGS sequence"/>
</dbReference>
<protein>
    <recommendedName>
        <fullName evidence="2">C-type lectin domain-containing protein</fullName>
    </recommendedName>
</protein>
<feature type="non-terminal residue" evidence="3">
    <location>
        <position position="1"/>
    </location>
</feature>
<evidence type="ECO:0000313" key="4">
    <source>
        <dbReference type="Proteomes" id="UP001497623"/>
    </source>
</evidence>
<dbReference type="SUPFAM" id="SSF56436">
    <property type="entry name" value="C-type lectin-like"/>
    <property type="match status" value="1"/>
</dbReference>
<dbReference type="PANTHER" id="PTHR22801:SF63">
    <property type="entry name" value="C-TYPE LECTIN DOMAIN-CONTAINING PROTEIN"/>
    <property type="match status" value="1"/>
</dbReference>
<dbReference type="AlphaFoldDB" id="A0AAV2PZD9"/>
<dbReference type="InterPro" id="IPR016186">
    <property type="entry name" value="C-type_lectin-like/link_sf"/>
</dbReference>
<evidence type="ECO:0000313" key="3">
    <source>
        <dbReference type="EMBL" id="CAL4067141.1"/>
    </source>
</evidence>
<dbReference type="InterPro" id="IPR016187">
    <property type="entry name" value="CTDL_fold"/>
</dbReference>
<dbReference type="EMBL" id="CAXKWB010002540">
    <property type="protein sequence ID" value="CAL4067141.1"/>
    <property type="molecule type" value="Genomic_DNA"/>
</dbReference>
<gene>
    <name evidence="3" type="ORF">MNOR_LOCUS6227</name>
</gene>
<dbReference type="SMART" id="SM00034">
    <property type="entry name" value="CLECT"/>
    <property type="match status" value="1"/>
</dbReference>
<organism evidence="3 4">
    <name type="scientific">Meganyctiphanes norvegica</name>
    <name type="common">Northern krill</name>
    <name type="synonym">Thysanopoda norvegica</name>
    <dbReference type="NCBI Taxonomy" id="48144"/>
    <lineage>
        <taxon>Eukaryota</taxon>
        <taxon>Metazoa</taxon>
        <taxon>Ecdysozoa</taxon>
        <taxon>Arthropoda</taxon>
        <taxon>Crustacea</taxon>
        <taxon>Multicrustacea</taxon>
        <taxon>Malacostraca</taxon>
        <taxon>Eumalacostraca</taxon>
        <taxon>Eucarida</taxon>
        <taxon>Euphausiacea</taxon>
        <taxon>Euphausiidae</taxon>
        <taxon>Meganyctiphanes</taxon>
    </lineage>
</organism>
<accession>A0AAV2PZD9</accession>
<dbReference type="InterPro" id="IPR050801">
    <property type="entry name" value="Ca-Dep_Lectins_ImmuneDev"/>
</dbReference>
<feature type="signal peptide" evidence="1">
    <location>
        <begin position="1"/>
        <end position="21"/>
    </location>
</feature>
<dbReference type="Gene3D" id="3.10.100.10">
    <property type="entry name" value="Mannose-Binding Protein A, subunit A"/>
    <property type="match status" value="1"/>
</dbReference>
<sequence length="212" mass="24509">VNLEMLLIPLSICAYIIQAMATDIDRSYFSIDDYEYDYYNEELTSTTPPLSPQHGQPENRNYINTDQSSDFCEQPFEMLGDECLFFYDGDMMIWQEAVDFCKIMGGFLAEVNEPEALLQYVNQTYFQSKTGFWLGATDQNQEGEWKWNSGLPISPSVWGVGQPNDWKGDNNNHQGQDCMEIILHDTHNVDQNGYIFIQDAHCDEKQFVICEK</sequence>
<name>A0AAV2PZD9_MEGNR</name>
<evidence type="ECO:0000256" key="1">
    <source>
        <dbReference type="SAM" id="SignalP"/>
    </source>
</evidence>
<dbReference type="InterPro" id="IPR001304">
    <property type="entry name" value="C-type_lectin-like"/>
</dbReference>
<feature type="domain" description="C-type lectin" evidence="2">
    <location>
        <begin position="79"/>
        <end position="211"/>
    </location>
</feature>
<dbReference type="PANTHER" id="PTHR22801">
    <property type="entry name" value="LITHOSTATHINE"/>
    <property type="match status" value="1"/>
</dbReference>
<feature type="chain" id="PRO_5043606930" description="C-type lectin domain-containing protein" evidence="1">
    <location>
        <begin position="22"/>
        <end position="212"/>
    </location>
</feature>
<dbReference type="Pfam" id="PF00059">
    <property type="entry name" value="Lectin_C"/>
    <property type="match status" value="1"/>
</dbReference>